<comment type="catalytic activity">
    <reaction evidence="3">
        <text>N(6)-succinyl-L-lysyl-[protein] + NAD(+) + H2O = 2''-O-succinyl-ADP-D-ribose + nicotinamide + L-lysyl-[protein]</text>
        <dbReference type="Rhea" id="RHEA:47668"/>
        <dbReference type="Rhea" id="RHEA-COMP:9752"/>
        <dbReference type="Rhea" id="RHEA-COMP:11877"/>
        <dbReference type="ChEBI" id="CHEBI:15377"/>
        <dbReference type="ChEBI" id="CHEBI:17154"/>
        <dbReference type="ChEBI" id="CHEBI:29969"/>
        <dbReference type="ChEBI" id="CHEBI:57540"/>
        <dbReference type="ChEBI" id="CHEBI:87830"/>
        <dbReference type="ChEBI" id="CHEBI:87832"/>
    </reaction>
</comment>
<feature type="binding site" evidence="3">
    <location>
        <begin position="206"/>
        <end position="208"/>
    </location>
    <ligand>
        <name>NAD(+)</name>
        <dbReference type="ChEBI" id="CHEBI:57540"/>
    </ligand>
</feature>
<comment type="caution">
    <text evidence="3">Lacks conserved residue(s) required for the propagation of feature annotation.</text>
</comment>
<feature type="domain" description="Deacetylase sirtuin-type" evidence="5">
    <location>
        <begin position="3"/>
        <end position="262"/>
    </location>
</feature>
<dbReference type="Proteomes" id="UP000678513">
    <property type="component" value="Chromosome"/>
</dbReference>
<comment type="subcellular location">
    <subcellularLocation>
        <location evidence="3">Cytoplasm</location>
    </subcellularLocation>
</comment>
<dbReference type="InterPro" id="IPR026590">
    <property type="entry name" value="Ssirtuin_cat_dom"/>
</dbReference>
<proteinExistence type="inferred from homology"/>
<dbReference type="InterPro" id="IPR027546">
    <property type="entry name" value="Sirtuin_class_III"/>
</dbReference>
<evidence type="ECO:0000313" key="7">
    <source>
        <dbReference type="Proteomes" id="UP000678513"/>
    </source>
</evidence>
<reference evidence="6 7" key="1">
    <citation type="submission" date="2021-03" db="EMBL/GenBank/DDBJ databases">
        <title>Human Oral Microbial Genomes.</title>
        <authorList>
            <person name="Johnston C.D."/>
            <person name="Chen T."/>
            <person name="Dewhirst F.E."/>
        </authorList>
    </citation>
    <scope>NUCLEOTIDE SEQUENCE [LARGE SCALE GENOMIC DNA]</scope>
    <source>
        <strain evidence="6 7">DSMZ 100122</strain>
    </source>
</reference>
<keyword evidence="3" id="KW-0963">Cytoplasm</keyword>
<evidence type="ECO:0000256" key="1">
    <source>
        <dbReference type="ARBA" id="ARBA00022679"/>
    </source>
</evidence>
<feature type="binding site" evidence="3">
    <location>
        <begin position="232"/>
        <end position="234"/>
    </location>
    <ligand>
        <name>NAD(+)</name>
        <dbReference type="ChEBI" id="CHEBI:57540"/>
    </ligand>
</feature>
<dbReference type="InterPro" id="IPR029035">
    <property type="entry name" value="DHS-like_NAD/FAD-binding_dom"/>
</dbReference>
<protein>
    <recommendedName>
        <fullName evidence="3">NAD-dependent protein deacylase</fullName>
        <ecNumber evidence="3">2.3.1.286</ecNumber>
    </recommendedName>
    <alternativeName>
        <fullName evidence="3">Regulatory protein SIR2 homolog</fullName>
    </alternativeName>
</protein>
<dbReference type="HAMAP" id="MF_01121">
    <property type="entry name" value="Sirtuin_ClassIII"/>
    <property type="match status" value="1"/>
</dbReference>
<dbReference type="EC" id="2.3.1.286" evidence="3"/>
<keyword evidence="2 3" id="KW-0520">NAD</keyword>
<dbReference type="Gene3D" id="3.40.50.1220">
    <property type="entry name" value="TPP-binding domain"/>
    <property type="match status" value="1"/>
</dbReference>
<feature type="binding site" evidence="3">
    <location>
        <position position="73"/>
    </location>
    <ligand>
        <name>substrate</name>
    </ligand>
</feature>
<dbReference type="PROSITE" id="PS50305">
    <property type="entry name" value="SIRTUIN"/>
    <property type="match status" value="1"/>
</dbReference>
<feature type="binding site" evidence="3">
    <location>
        <position position="248"/>
    </location>
    <ligand>
        <name>NAD(+)</name>
        <dbReference type="ChEBI" id="CHEBI:57540"/>
    </ligand>
</feature>
<dbReference type="PANTHER" id="PTHR11085">
    <property type="entry name" value="NAD-DEPENDENT PROTEIN DEACYLASE SIRTUIN-5, MITOCHONDRIAL-RELATED"/>
    <property type="match status" value="1"/>
</dbReference>
<comment type="cofactor">
    <cofactor evidence="3">
        <name>Zn(2+)</name>
        <dbReference type="ChEBI" id="CHEBI:29105"/>
    </cofactor>
    <text evidence="3">Binds 1 zinc ion per subunit.</text>
</comment>
<evidence type="ECO:0000256" key="3">
    <source>
        <dbReference type="HAMAP-Rule" id="MF_01121"/>
    </source>
</evidence>
<dbReference type="RefSeq" id="WP_212327137.1">
    <property type="nucleotide sequence ID" value="NZ_AP024463.1"/>
</dbReference>
<feature type="binding site" evidence="3 4">
    <location>
        <position position="142"/>
    </location>
    <ligand>
        <name>Zn(2+)</name>
        <dbReference type="ChEBI" id="CHEBI:29105"/>
    </ligand>
</feature>
<comment type="domain">
    <text evidence="3">2 residues (Tyr-73 and Arg-76) present in a large hydrophobic pocket are probably involved in substrate specificity. They are important for desuccinylation activity, but dispensable for deacetylation activity.</text>
</comment>
<gene>
    <name evidence="3" type="primary">cobB</name>
    <name evidence="6" type="ORF">J5A65_07135</name>
</gene>
<dbReference type="Pfam" id="PF02146">
    <property type="entry name" value="SIR2"/>
    <property type="match status" value="1"/>
</dbReference>
<feature type="binding site" evidence="3 4">
    <location>
        <position position="166"/>
    </location>
    <ligand>
        <name>Zn(2+)</name>
        <dbReference type="ChEBI" id="CHEBI:29105"/>
    </ligand>
</feature>
<keyword evidence="7" id="KW-1185">Reference proteome</keyword>
<feature type="binding site" evidence="3">
    <location>
        <begin position="113"/>
        <end position="116"/>
    </location>
    <ligand>
        <name>NAD(+)</name>
        <dbReference type="ChEBI" id="CHEBI:57540"/>
    </ligand>
</feature>
<feature type="binding site" evidence="3">
    <location>
        <position position="76"/>
    </location>
    <ligand>
        <name>substrate</name>
    </ligand>
</feature>
<comment type="catalytic activity">
    <reaction evidence="3">
        <text>N(6)-acetyl-L-lysyl-[protein] + NAD(+) + H2O = 2''-O-acetyl-ADP-D-ribose + nicotinamide + L-lysyl-[protein]</text>
        <dbReference type="Rhea" id="RHEA:43636"/>
        <dbReference type="Rhea" id="RHEA-COMP:9752"/>
        <dbReference type="Rhea" id="RHEA-COMP:10731"/>
        <dbReference type="ChEBI" id="CHEBI:15377"/>
        <dbReference type="ChEBI" id="CHEBI:17154"/>
        <dbReference type="ChEBI" id="CHEBI:29969"/>
        <dbReference type="ChEBI" id="CHEBI:57540"/>
        <dbReference type="ChEBI" id="CHEBI:61930"/>
        <dbReference type="ChEBI" id="CHEBI:83767"/>
        <dbReference type="EC" id="2.3.1.286"/>
    </reaction>
</comment>
<dbReference type="PANTHER" id="PTHR11085:SF4">
    <property type="entry name" value="NAD-DEPENDENT PROTEIN DEACYLASE"/>
    <property type="match status" value="1"/>
</dbReference>
<dbReference type="InterPro" id="IPR026591">
    <property type="entry name" value="Sirtuin_cat_small_dom_sf"/>
</dbReference>
<feature type="binding site" evidence="3 4">
    <location>
        <position position="169"/>
    </location>
    <ligand>
        <name>Zn(2+)</name>
        <dbReference type="ChEBI" id="CHEBI:29105"/>
    </ligand>
</feature>
<organism evidence="6 7">
    <name type="scientific">Arachnia rubra</name>
    <dbReference type="NCBI Taxonomy" id="1547448"/>
    <lineage>
        <taxon>Bacteria</taxon>
        <taxon>Bacillati</taxon>
        <taxon>Actinomycetota</taxon>
        <taxon>Actinomycetes</taxon>
        <taxon>Propionibacteriales</taxon>
        <taxon>Propionibacteriaceae</taxon>
        <taxon>Arachnia</taxon>
    </lineage>
</organism>
<dbReference type="InterPro" id="IPR003000">
    <property type="entry name" value="Sirtuin"/>
</dbReference>
<evidence type="ECO:0000313" key="6">
    <source>
        <dbReference type="EMBL" id="QUC09475.1"/>
    </source>
</evidence>
<comment type="similarity">
    <text evidence="3">Belongs to the sirtuin family. Class III subfamily.</text>
</comment>
<feature type="active site" description="Proton acceptor" evidence="3 4">
    <location>
        <position position="131"/>
    </location>
</feature>
<sequence>MNHRRLEPPPPELLTQARSARTVLILTGAGMSAESGVPTFRDESAGLWAHYSPEAMATEEGWRTDPSLVWAWYLWRIGIVRSTSPNAGHSALARWAALAGGALPLQRLDVVTQNIDDLHERAGSEVLAHLHGRLDRFHCIDCGRPGDPDLSAASREPDLRVTPSACAACGGDLRPSIVFFGEPLNAADIDASVEAAQQADLTLVVGTSSIVYPAAALPGLALQAGSFVVEVNPEPTDLACNLHWRTTAAVGLPQLVDQLTADTGRSA</sequence>
<keyword evidence="3 4" id="KW-0862">Zinc</keyword>
<dbReference type="SUPFAM" id="SSF52467">
    <property type="entry name" value="DHS-like NAD/FAD-binding domain"/>
    <property type="match status" value="1"/>
</dbReference>
<dbReference type="EMBL" id="CP072384">
    <property type="protein sequence ID" value="QUC09475.1"/>
    <property type="molecule type" value="Genomic_DNA"/>
</dbReference>
<accession>A0ABX7Y8C8</accession>
<dbReference type="Gene3D" id="3.30.1600.10">
    <property type="entry name" value="SIR2/SIRT2 'Small Domain"/>
    <property type="match status" value="1"/>
</dbReference>
<feature type="binding site" evidence="3 4">
    <location>
        <position position="139"/>
    </location>
    <ligand>
        <name>Zn(2+)</name>
        <dbReference type="ChEBI" id="CHEBI:29105"/>
    </ligand>
</feature>
<evidence type="ECO:0000256" key="4">
    <source>
        <dbReference type="PROSITE-ProRule" id="PRU00236"/>
    </source>
</evidence>
<evidence type="ECO:0000259" key="5">
    <source>
        <dbReference type="PROSITE" id="PS50305"/>
    </source>
</evidence>
<keyword evidence="1" id="KW-0808">Transferase</keyword>
<dbReference type="InterPro" id="IPR050134">
    <property type="entry name" value="NAD-dep_sirtuin_deacylases"/>
</dbReference>
<name>A0ABX7Y8C8_9ACTN</name>
<comment type="function">
    <text evidence="3">NAD-dependent lysine deacetylase and desuccinylase that specifically removes acetyl and succinyl groups on target proteins. Modulates the activities of several proteins which are inactive in their acylated form.</text>
</comment>
<evidence type="ECO:0000256" key="2">
    <source>
        <dbReference type="ARBA" id="ARBA00023027"/>
    </source>
</evidence>
<keyword evidence="3 4" id="KW-0479">Metal-binding</keyword>
<dbReference type="NCBIfam" id="NF001753">
    <property type="entry name" value="PRK00481.1-3"/>
    <property type="match status" value="1"/>
</dbReference>